<dbReference type="EMBL" id="CM009290">
    <property type="protein sequence ID" value="RQO85420.1"/>
    <property type="molecule type" value="Genomic_DNA"/>
</dbReference>
<accession>A0A3N7EKX2</accession>
<keyword evidence="2" id="KW-1185">Reference proteome</keyword>
<reference evidence="1 2" key="1">
    <citation type="journal article" date="2006" name="Science">
        <title>The genome of black cottonwood, Populus trichocarpa (Torr. &amp; Gray).</title>
        <authorList>
            <person name="Tuskan G.A."/>
            <person name="Difazio S."/>
            <person name="Jansson S."/>
            <person name="Bohlmann J."/>
            <person name="Grigoriev I."/>
            <person name="Hellsten U."/>
            <person name="Putnam N."/>
            <person name="Ralph S."/>
            <person name="Rombauts S."/>
            <person name="Salamov A."/>
            <person name="Schein J."/>
            <person name="Sterck L."/>
            <person name="Aerts A."/>
            <person name="Bhalerao R.R."/>
            <person name="Bhalerao R.P."/>
            <person name="Blaudez D."/>
            <person name="Boerjan W."/>
            <person name="Brun A."/>
            <person name="Brunner A."/>
            <person name="Busov V."/>
            <person name="Campbell M."/>
            <person name="Carlson J."/>
            <person name="Chalot M."/>
            <person name="Chapman J."/>
            <person name="Chen G.L."/>
            <person name="Cooper D."/>
            <person name="Coutinho P.M."/>
            <person name="Couturier J."/>
            <person name="Covert S."/>
            <person name="Cronk Q."/>
            <person name="Cunningham R."/>
            <person name="Davis J."/>
            <person name="Degroeve S."/>
            <person name="Dejardin A."/>
            <person name="Depamphilis C."/>
            <person name="Detter J."/>
            <person name="Dirks B."/>
            <person name="Dubchak I."/>
            <person name="Duplessis S."/>
            <person name="Ehlting J."/>
            <person name="Ellis B."/>
            <person name="Gendler K."/>
            <person name="Goodstein D."/>
            <person name="Gribskov M."/>
            <person name="Grimwood J."/>
            <person name="Groover A."/>
            <person name="Gunter L."/>
            <person name="Hamberger B."/>
            <person name="Heinze B."/>
            <person name="Helariutta Y."/>
            <person name="Henrissat B."/>
            <person name="Holligan D."/>
            <person name="Holt R."/>
            <person name="Huang W."/>
            <person name="Islam-Faridi N."/>
            <person name="Jones S."/>
            <person name="Jones-Rhoades M."/>
            <person name="Jorgensen R."/>
            <person name="Joshi C."/>
            <person name="Kangasjarvi J."/>
            <person name="Karlsson J."/>
            <person name="Kelleher C."/>
            <person name="Kirkpatrick R."/>
            <person name="Kirst M."/>
            <person name="Kohler A."/>
            <person name="Kalluri U."/>
            <person name="Larimer F."/>
            <person name="Leebens-Mack J."/>
            <person name="Leple J.C."/>
            <person name="Locascio P."/>
            <person name="Lou Y."/>
            <person name="Lucas S."/>
            <person name="Martin F."/>
            <person name="Montanini B."/>
            <person name="Napoli C."/>
            <person name="Nelson D.R."/>
            <person name="Nelson C."/>
            <person name="Nieminen K."/>
            <person name="Nilsson O."/>
            <person name="Pereda V."/>
            <person name="Peter G."/>
            <person name="Philippe R."/>
            <person name="Pilate G."/>
            <person name="Poliakov A."/>
            <person name="Razumovskaya J."/>
            <person name="Richardson P."/>
            <person name="Rinaldi C."/>
            <person name="Ritland K."/>
            <person name="Rouze P."/>
            <person name="Ryaboy D."/>
            <person name="Schmutz J."/>
            <person name="Schrader J."/>
            <person name="Segerman B."/>
            <person name="Shin H."/>
            <person name="Siddiqui A."/>
            <person name="Sterky F."/>
            <person name="Terry A."/>
            <person name="Tsai C.J."/>
            <person name="Uberbacher E."/>
            <person name="Unneberg P."/>
            <person name="Vahala J."/>
            <person name="Wall K."/>
            <person name="Wessler S."/>
            <person name="Yang G."/>
            <person name="Yin T."/>
            <person name="Douglas C."/>
            <person name="Marra M."/>
            <person name="Sandberg G."/>
            <person name="Van de Peer Y."/>
            <person name="Rokhsar D."/>
        </authorList>
    </citation>
    <scope>NUCLEOTIDE SEQUENCE [LARGE SCALE GENOMIC DNA]</scope>
    <source>
        <strain evidence="2">cv. Nisqually</strain>
    </source>
</reference>
<evidence type="ECO:0008006" key="3">
    <source>
        <dbReference type="Google" id="ProtNLM"/>
    </source>
</evidence>
<evidence type="ECO:0000313" key="1">
    <source>
        <dbReference type="EMBL" id="RQO85420.1"/>
    </source>
</evidence>
<evidence type="ECO:0000313" key="2">
    <source>
        <dbReference type="Proteomes" id="UP000006729"/>
    </source>
</evidence>
<dbReference type="InParanoid" id="A0A3N7EKX2"/>
<dbReference type="Proteomes" id="UP000006729">
    <property type="component" value="Chromosome 1"/>
</dbReference>
<gene>
    <name evidence="1" type="ORF">POPTR_001G269101</name>
</gene>
<name>A0A3N7EKX2_POPTR</name>
<proteinExistence type="predicted"/>
<protein>
    <recommendedName>
        <fullName evidence="3">Exocyst subunit Exo70 family protein</fullName>
    </recommendedName>
</protein>
<dbReference type="AlphaFoldDB" id="A0A3N7EKX2"/>
<organism evidence="1 2">
    <name type="scientific">Populus trichocarpa</name>
    <name type="common">Western balsam poplar</name>
    <name type="synonym">Populus balsamifera subsp. trichocarpa</name>
    <dbReference type="NCBI Taxonomy" id="3694"/>
    <lineage>
        <taxon>Eukaryota</taxon>
        <taxon>Viridiplantae</taxon>
        <taxon>Streptophyta</taxon>
        <taxon>Embryophyta</taxon>
        <taxon>Tracheophyta</taxon>
        <taxon>Spermatophyta</taxon>
        <taxon>Magnoliopsida</taxon>
        <taxon>eudicotyledons</taxon>
        <taxon>Gunneridae</taxon>
        <taxon>Pentapetalae</taxon>
        <taxon>rosids</taxon>
        <taxon>fabids</taxon>
        <taxon>Malpighiales</taxon>
        <taxon>Salicaceae</taxon>
        <taxon>Saliceae</taxon>
        <taxon>Populus</taxon>
    </lineage>
</organism>
<sequence length="98" mass="11691">MHDSGEGNLDLVTSLNDFTIKLKEWNPKVFGNIFYRKKKCLQYLRGIQKALNGGRNQFLHRLELDLTKEYTQILTQEEIFWYRKSRCQWISFGDKNSS</sequence>